<organism evidence="2 3">
    <name type="scientific">Methylocystis parvus</name>
    <dbReference type="NCBI Taxonomy" id="134"/>
    <lineage>
        <taxon>Bacteria</taxon>
        <taxon>Pseudomonadati</taxon>
        <taxon>Pseudomonadota</taxon>
        <taxon>Alphaproteobacteria</taxon>
        <taxon>Hyphomicrobiales</taxon>
        <taxon>Methylocystaceae</taxon>
        <taxon>Methylocystis</taxon>
    </lineage>
</organism>
<keyword evidence="1" id="KW-1133">Transmembrane helix</keyword>
<dbReference type="EMBL" id="CP044331">
    <property type="protein sequence ID" value="QGM98547.1"/>
    <property type="molecule type" value="Genomic_DNA"/>
</dbReference>
<feature type="transmembrane region" description="Helical" evidence="1">
    <location>
        <begin position="149"/>
        <end position="171"/>
    </location>
</feature>
<proteinExistence type="predicted"/>
<keyword evidence="3" id="KW-1185">Reference proteome</keyword>
<dbReference type="Proteomes" id="UP000422569">
    <property type="component" value="Chromosome"/>
</dbReference>
<name>A0A6B8M115_9HYPH</name>
<feature type="transmembrane region" description="Helical" evidence="1">
    <location>
        <begin position="71"/>
        <end position="95"/>
    </location>
</feature>
<feature type="transmembrane region" description="Helical" evidence="1">
    <location>
        <begin position="46"/>
        <end position="65"/>
    </location>
</feature>
<keyword evidence="1" id="KW-0812">Transmembrane</keyword>
<keyword evidence="1" id="KW-0472">Membrane</keyword>
<reference evidence="2 3" key="1">
    <citation type="submission" date="2019-09" db="EMBL/GenBank/DDBJ databases">
        <title>Isolation and complete genome sequencing of Methylocystis species.</title>
        <authorList>
            <person name="Rumah B.L."/>
            <person name="Stead C.E."/>
            <person name="Stevens B.C."/>
            <person name="Minton N.P."/>
            <person name="Grosse-Honebrink A."/>
            <person name="Zhang Y."/>
        </authorList>
    </citation>
    <scope>NUCLEOTIDE SEQUENCE [LARGE SCALE GENOMIC DNA]</scope>
    <source>
        <strain evidence="2 3">BRCS2</strain>
    </source>
</reference>
<evidence type="ECO:0000313" key="2">
    <source>
        <dbReference type="EMBL" id="QGM98547.1"/>
    </source>
</evidence>
<dbReference type="RefSeq" id="WP_154420009.1">
    <property type="nucleotide sequence ID" value="NZ_CP044331.1"/>
</dbReference>
<dbReference type="AlphaFoldDB" id="A0A6B8M115"/>
<sequence>MSSDAIAMKINFCSRLQPVSVKSNGYLSKIEIKDILSYITTKQTQYFSLWAVYTAVQFSAGSFGFNLKEHLSYSLAMAAVLAVWVFNIGHLAFVLQCSQQLHMSGVALQHMLDDSAEGEDKTLNVIRESLQNAGSAGFTLPILRSRCSIFSLFINTFVHLFIDLCATVAILTRLDHACDLFPILRHLPIPC</sequence>
<protein>
    <submittedName>
        <fullName evidence="2">Uncharacterized protein</fullName>
    </submittedName>
</protein>
<gene>
    <name evidence="2" type="ORF">F7D14_14395</name>
</gene>
<accession>A0A6B8M115</accession>
<dbReference type="KEGG" id="mpar:F7D14_14395"/>
<evidence type="ECO:0000313" key="3">
    <source>
        <dbReference type="Proteomes" id="UP000422569"/>
    </source>
</evidence>
<evidence type="ECO:0000256" key="1">
    <source>
        <dbReference type="SAM" id="Phobius"/>
    </source>
</evidence>